<dbReference type="Proteomes" id="UP000471152">
    <property type="component" value="Unassembled WGS sequence"/>
</dbReference>
<sequence>MGRHAHTRARTDRRTRPALLAGLAALVVAVVVAGLVWWTSGDDETAPAAADSGACTDRRTVPVTVAPELGALAGQLLAQPLDLDSGACAVAEVTATEPLQTLADLGSLAPDALPQVWVPDSSLWAARAGGSGLEAAGSVATSPLVLATSRAAAEDLGWTTTPPTWGEALTTDRPLAVPDLAASAEGVSVLAAVRQSLGGGEAADNAVVEAVLAAGRGGVPTVADALAAGTAGGADAPLVPVSEQEVLAANQAAGSDALVAVYPREGSPSLDYPVLRLPVGDDVQRRAVDAVVQALTAGPVGEQARAAGFRDQQGGSPAGAGVGTGVQSQTPEQVVLDPAAVQALLGRLSSLATPSRLLTVMDVSTSMEAAAGDGTRATLARDAGKSALTLLPDSYSGGVWAFAHRLDGDRDWVELAPLRTFGADAGDGKTQRQLITEQFDTLPSILSPGGTGLYDTTLAAVRAAREAHDPKSVNTVVLITDGEDDDDEAGVDLPALLDTLRAEADPARPVKVVGIALGPDADLSALQQIGDATGGAAYPCLDPEDLQGVLFDAIRRRS</sequence>
<keyword evidence="1" id="KW-0472">Membrane</keyword>
<evidence type="ECO:0000313" key="6">
    <source>
        <dbReference type="Proteomes" id="UP000471152"/>
    </source>
</evidence>
<name>A0A6P0EV94_9ACTN</name>
<dbReference type="SUPFAM" id="SSF53300">
    <property type="entry name" value="vWA-like"/>
    <property type="match status" value="1"/>
</dbReference>
<evidence type="ECO:0000256" key="1">
    <source>
        <dbReference type="SAM" id="Phobius"/>
    </source>
</evidence>
<keyword evidence="1" id="KW-1133">Transmembrane helix</keyword>
<dbReference type="InterPro" id="IPR002035">
    <property type="entry name" value="VWF_A"/>
</dbReference>
<evidence type="ECO:0000313" key="4">
    <source>
        <dbReference type="EMBL" id="NEN51424.1"/>
    </source>
</evidence>
<dbReference type="RefSeq" id="WP_163611115.1">
    <property type="nucleotide sequence ID" value="NZ_JAAGWB010000027.1"/>
</dbReference>
<reference evidence="4 6" key="2">
    <citation type="submission" date="2020-02" db="EMBL/GenBank/DDBJ databases">
        <title>The WGS of Modestobacter muralis DSM 100205.</title>
        <authorList>
            <person name="Jiang Z."/>
        </authorList>
    </citation>
    <scope>NUCLEOTIDE SEQUENCE [LARGE SCALE GENOMIC DNA]</scope>
    <source>
        <strain evidence="4 6">DSM 100205</strain>
    </source>
</reference>
<dbReference type="EMBL" id="JAAGWH010000025">
    <property type="protein sequence ID" value="NEK94536.1"/>
    <property type="molecule type" value="Genomic_DNA"/>
</dbReference>
<feature type="transmembrane region" description="Helical" evidence="1">
    <location>
        <begin position="18"/>
        <end position="38"/>
    </location>
</feature>
<organism evidence="3 5">
    <name type="scientific">Modestobacter muralis</name>
    <dbReference type="NCBI Taxonomy" id="1608614"/>
    <lineage>
        <taxon>Bacteria</taxon>
        <taxon>Bacillati</taxon>
        <taxon>Actinomycetota</taxon>
        <taxon>Actinomycetes</taxon>
        <taxon>Geodermatophilales</taxon>
        <taxon>Geodermatophilaceae</taxon>
        <taxon>Modestobacter</taxon>
    </lineage>
</organism>
<proteinExistence type="predicted"/>
<dbReference type="EMBL" id="JAAGWB010000027">
    <property type="protein sequence ID" value="NEN51424.1"/>
    <property type="molecule type" value="Genomic_DNA"/>
</dbReference>
<dbReference type="SMART" id="SM00327">
    <property type="entry name" value="VWA"/>
    <property type="match status" value="1"/>
</dbReference>
<comment type="caution">
    <text evidence="3">The sequence shown here is derived from an EMBL/GenBank/DDBJ whole genome shotgun (WGS) entry which is preliminary data.</text>
</comment>
<reference evidence="3 5" key="1">
    <citation type="submission" date="2020-01" db="EMBL/GenBank/DDBJ databases">
        <title>the WGS Modestobacter muralis CPCC 204518.</title>
        <authorList>
            <person name="Jiang Z."/>
        </authorList>
    </citation>
    <scope>NUCLEOTIDE SEQUENCE [LARGE SCALE GENOMIC DNA]</scope>
    <source>
        <strain evidence="3 5">DSM 100205</strain>
    </source>
</reference>
<evidence type="ECO:0000259" key="2">
    <source>
        <dbReference type="PROSITE" id="PS50234"/>
    </source>
</evidence>
<gene>
    <name evidence="4" type="ORF">G3R41_10840</name>
    <name evidence="3" type="ORF">GCU67_10185</name>
</gene>
<protein>
    <submittedName>
        <fullName evidence="3">VWA domain-containing protein</fullName>
    </submittedName>
</protein>
<dbReference type="Gene3D" id="3.40.50.410">
    <property type="entry name" value="von Willebrand factor, type A domain"/>
    <property type="match status" value="1"/>
</dbReference>
<evidence type="ECO:0000313" key="3">
    <source>
        <dbReference type="EMBL" id="NEK94536.1"/>
    </source>
</evidence>
<accession>A0A6P0EV94</accession>
<dbReference type="AlphaFoldDB" id="A0A6P0EV94"/>
<keyword evidence="1" id="KW-0812">Transmembrane</keyword>
<keyword evidence="5" id="KW-1185">Reference proteome</keyword>
<dbReference type="PROSITE" id="PS50234">
    <property type="entry name" value="VWFA"/>
    <property type="match status" value="1"/>
</dbReference>
<dbReference type="Proteomes" id="UP000468828">
    <property type="component" value="Unassembled WGS sequence"/>
</dbReference>
<feature type="domain" description="VWFA" evidence="2">
    <location>
        <begin position="356"/>
        <end position="554"/>
    </location>
</feature>
<evidence type="ECO:0000313" key="5">
    <source>
        <dbReference type="Proteomes" id="UP000468828"/>
    </source>
</evidence>
<dbReference type="InterPro" id="IPR036465">
    <property type="entry name" value="vWFA_dom_sf"/>
</dbReference>